<dbReference type="RefSeq" id="XP_034104151.1">
    <property type="nucleotide sequence ID" value="XM_034248260.2"/>
</dbReference>
<dbReference type="AlphaFoldDB" id="A0A6P8WKG7"/>
<dbReference type="Proteomes" id="UP000515160">
    <property type="component" value="Chromosome 3"/>
</dbReference>
<keyword evidence="2" id="KW-1185">Reference proteome</keyword>
<accession>A0A6P8WKG7</accession>
<proteinExistence type="predicted"/>
<name>A0A6P8WKG7_DROAB</name>
<evidence type="ECO:0000313" key="3">
    <source>
        <dbReference type="RefSeq" id="XP_034104151.1"/>
    </source>
</evidence>
<gene>
    <name evidence="3" type="primary">LOC117567958</name>
</gene>
<sequence>MDAAELLHQLYLNVLQIFKIYIKFAFITLIVYFVAEWYIVKYGAELEAQLDAQLGGENNEPPPSNSTLSKVIRVVLNFFVI</sequence>
<keyword evidence="1" id="KW-1133">Transmembrane helix</keyword>
<evidence type="ECO:0000313" key="2">
    <source>
        <dbReference type="Proteomes" id="UP000515160"/>
    </source>
</evidence>
<feature type="transmembrane region" description="Helical" evidence="1">
    <location>
        <begin position="20"/>
        <end position="40"/>
    </location>
</feature>
<keyword evidence="1" id="KW-0472">Membrane</keyword>
<keyword evidence="1" id="KW-0812">Transmembrane</keyword>
<protein>
    <submittedName>
        <fullName evidence="3">Uncharacterized protein LOC117567958 isoform X2</fullName>
    </submittedName>
</protein>
<dbReference type="GeneID" id="117567958"/>
<evidence type="ECO:0000256" key="1">
    <source>
        <dbReference type="SAM" id="Phobius"/>
    </source>
</evidence>
<organism evidence="2 3">
    <name type="scientific">Drosophila albomicans</name>
    <name type="common">Fruit fly</name>
    <dbReference type="NCBI Taxonomy" id="7291"/>
    <lineage>
        <taxon>Eukaryota</taxon>
        <taxon>Metazoa</taxon>
        <taxon>Ecdysozoa</taxon>
        <taxon>Arthropoda</taxon>
        <taxon>Hexapoda</taxon>
        <taxon>Insecta</taxon>
        <taxon>Pterygota</taxon>
        <taxon>Neoptera</taxon>
        <taxon>Endopterygota</taxon>
        <taxon>Diptera</taxon>
        <taxon>Brachycera</taxon>
        <taxon>Muscomorpha</taxon>
        <taxon>Ephydroidea</taxon>
        <taxon>Drosophilidae</taxon>
        <taxon>Drosophila</taxon>
    </lineage>
</organism>
<reference evidence="3" key="1">
    <citation type="submission" date="2025-08" db="UniProtKB">
        <authorList>
            <consortium name="RefSeq"/>
        </authorList>
    </citation>
    <scope>IDENTIFICATION</scope>
    <source>
        <strain evidence="3">15112-1751.03</strain>
        <tissue evidence="3">Whole Adult</tissue>
    </source>
</reference>